<protein>
    <submittedName>
        <fullName evidence="2">Uncharacterized protein</fullName>
    </submittedName>
</protein>
<accession>X8BGB9</accession>
<evidence type="ECO:0000256" key="1">
    <source>
        <dbReference type="SAM" id="MobiDB-lite"/>
    </source>
</evidence>
<organism evidence="2">
    <name type="scientific">Mycobacterium xenopi 4042</name>
    <dbReference type="NCBI Taxonomy" id="1299334"/>
    <lineage>
        <taxon>Bacteria</taxon>
        <taxon>Bacillati</taxon>
        <taxon>Actinomycetota</taxon>
        <taxon>Actinomycetes</taxon>
        <taxon>Mycobacteriales</taxon>
        <taxon>Mycobacteriaceae</taxon>
        <taxon>Mycobacterium</taxon>
    </lineage>
</organism>
<reference evidence="2" key="1">
    <citation type="submission" date="2014-01" db="EMBL/GenBank/DDBJ databases">
        <authorList>
            <person name="Brown-Elliot B."/>
            <person name="Wallace R."/>
            <person name="Lenaerts A."/>
            <person name="Ordway D."/>
            <person name="DeGroote M.A."/>
            <person name="Parker T."/>
            <person name="Sizemore C."/>
            <person name="Tallon L.J."/>
            <person name="Sadzewicz L.K."/>
            <person name="Sengamalay N."/>
            <person name="Fraser C.M."/>
            <person name="Hine E."/>
            <person name="Shefchek K.A."/>
            <person name="Das S.P."/>
            <person name="Tettelin H."/>
        </authorList>
    </citation>
    <scope>NUCLEOTIDE SEQUENCE [LARGE SCALE GENOMIC DNA]</scope>
    <source>
        <strain evidence="2">4042</strain>
    </source>
</reference>
<feature type="region of interest" description="Disordered" evidence="1">
    <location>
        <begin position="1"/>
        <end position="41"/>
    </location>
</feature>
<evidence type="ECO:0000313" key="2">
    <source>
        <dbReference type="EMBL" id="EUA42526.1"/>
    </source>
</evidence>
<comment type="caution">
    <text evidence="2">The sequence shown here is derived from an EMBL/GenBank/DDBJ whole genome shotgun (WGS) entry which is preliminary data.</text>
</comment>
<dbReference type="EMBL" id="JAOB01000042">
    <property type="protein sequence ID" value="EUA42526.1"/>
    <property type="molecule type" value="Genomic_DNA"/>
</dbReference>
<name>X8BGB9_MYCXE</name>
<dbReference type="AlphaFoldDB" id="X8BGB9"/>
<proteinExistence type="predicted"/>
<gene>
    <name evidence="2" type="ORF">I553_6386</name>
</gene>
<sequence length="41" mass="4623">MRNPCRHVFDRSGCQRGQRKRDPAAAAAGRPPFRQRRASTG</sequence>